<dbReference type="GO" id="GO:0022627">
    <property type="term" value="C:cytosolic small ribosomal subunit"/>
    <property type="evidence" value="ECO:0007669"/>
    <property type="project" value="TreeGrafter"/>
</dbReference>
<dbReference type="InterPro" id="IPR001266">
    <property type="entry name" value="Ribosomal_eS19"/>
</dbReference>
<dbReference type="SUPFAM" id="SSF46785">
    <property type="entry name" value="Winged helix' DNA-binding domain"/>
    <property type="match status" value="1"/>
</dbReference>
<proteinExistence type="inferred from homology"/>
<protein>
    <recommendedName>
        <fullName evidence="6">40S ribosomal protein S19</fullName>
    </recommendedName>
</protein>
<dbReference type="Pfam" id="PF01090">
    <property type="entry name" value="Ribosomal_S19e"/>
    <property type="match status" value="1"/>
</dbReference>
<evidence type="ECO:0000313" key="4">
    <source>
        <dbReference type="EMBL" id="TQD94419.1"/>
    </source>
</evidence>
<dbReference type="STRING" id="106549.A0A540M7F5"/>
<dbReference type="AlphaFoldDB" id="A0A540M7F5"/>
<dbReference type="InterPro" id="IPR036390">
    <property type="entry name" value="WH_DNA-bd_sf"/>
</dbReference>
<dbReference type="GO" id="GO:0003735">
    <property type="term" value="F:structural constituent of ribosome"/>
    <property type="evidence" value="ECO:0007669"/>
    <property type="project" value="InterPro"/>
</dbReference>
<accession>A0A540M7F5</accession>
<dbReference type="Proteomes" id="UP000315295">
    <property type="component" value="Unassembled WGS sequence"/>
</dbReference>
<evidence type="ECO:0000256" key="1">
    <source>
        <dbReference type="ARBA" id="ARBA00010014"/>
    </source>
</evidence>
<dbReference type="PANTHER" id="PTHR11710:SF24">
    <property type="entry name" value="SMALL RIBOSOMAL SUBUNIT PROTEIN ES19X"/>
    <property type="match status" value="1"/>
</dbReference>
<gene>
    <name evidence="4" type="ORF">C1H46_019970</name>
</gene>
<dbReference type="GO" id="GO:0003723">
    <property type="term" value="F:RNA binding"/>
    <property type="evidence" value="ECO:0007669"/>
    <property type="project" value="TreeGrafter"/>
</dbReference>
<dbReference type="Gene3D" id="1.10.10.10">
    <property type="entry name" value="Winged helix-like DNA-binding domain superfamily/Winged helix DNA-binding domain"/>
    <property type="match status" value="1"/>
</dbReference>
<dbReference type="GO" id="GO:0006412">
    <property type="term" value="P:translation"/>
    <property type="evidence" value="ECO:0007669"/>
    <property type="project" value="InterPro"/>
</dbReference>
<reference evidence="4 5" key="1">
    <citation type="journal article" date="2019" name="G3 (Bethesda)">
        <title>Sequencing of a Wild Apple (Malus baccata) Genome Unravels the Differences Between Cultivated and Wild Apple Species Regarding Disease Resistance and Cold Tolerance.</title>
        <authorList>
            <person name="Chen X."/>
        </authorList>
    </citation>
    <scope>NUCLEOTIDE SEQUENCE [LARGE SCALE GENOMIC DNA]</scope>
    <source>
        <strain evidence="5">cv. Shandingzi</strain>
        <tissue evidence="4">Leaves</tissue>
    </source>
</reference>
<evidence type="ECO:0000256" key="3">
    <source>
        <dbReference type="ARBA" id="ARBA00023274"/>
    </source>
</evidence>
<dbReference type="PANTHER" id="PTHR11710">
    <property type="entry name" value="40S RIBOSOMAL PROTEIN S19"/>
    <property type="match status" value="1"/>
</dbReference>
<organism evidence="4 5">
    <name type="scientific">Malus baccata</name>
    <name type="common">Siberian crab apple</name>
    <name type="synonym">Pyrus baccata</name>
    <dbReference type="NCBI Taxonomy" id="106549"/>
    <lineage>
        <taxon>Eukaryota</taxon>
        <taxon>Viridiplantae</taxon>
        <taxon>Streptophyta</taxon>
        <taxon>Embryophyta</taxon>
        <taxon>Tracheophyta</taxon>
        <taxon>Spermatophyta</taxon>
        <taxon>Magnoliopsida</taxon>
        <taxon>eudicotyledons</taxon>
        <taxon>Gunneridae</taxon>
        <taxon>Pentapetalae</taxon>
        <taxon>rosids</taxon>
        <taxon>fabids</taxon>
        <taxon>Rosales</taxon>
        <taxon>Rosaceae</taxon>
        <taxon>Amygdaloideae</taxon>
        <taxon>Maleae</taxon>
        <taxon>Malus</taxon>
    </lineage>
</organism>
<comment type="similarity">
    <text evidence="1">Belongs to the eukaryotic ribosomal protein eS19 family.</text>
</comment>
<dbReference type="SMART" id="SM01413">
    <property type="entry name" value="Ribosomal_S19e"/>
    <property type="match status" value="1"/>
</dbReference>
<comment type="caution">
    <text evidence="4">The sequence shown here is derived from an EMBL/GenBank/DDBJ whole genome shotgun (WGS) entry which is preliminary data.</text>
</comment>
<dbReference type="GO" id="GO:0000028">
    <property type="term" value="P:ribosomal small subunit assembly"/>
    <property type="evidence" value="ECO:0007669"/>
    <property type="project" value="TreeGrafter"/>
</dbReference>
<sequence>MGVLNNFTCTSNFKFLKRSCRIELPDWTDIVKMATFKELAADEPDWYYIRSASMSRKIYLRGGLGVGAFRRIY</sequence>
<evidence type="ECO:0000256" key="2">
    <source>
        <dbReference type="ARBA" id="ARBA00022980"/>
    </source>
</evidence>
<evidence type="ECO:0000313" key="5">
    <source>
        <dbReference type="Proteomes" id="UP000315295"/>
    </source>
</evidence>
<keyword evidence="3" id="KW-0687">Ribonucleoprotein</keyword>
<keyword evidence="2" id="KW-0689">Ribosomal protein</keyword>
<keyword evidence="5" id="KW-1185">Reference proteome</keyword>
<name>A0A540M7F5_MALBA</name>
<dbReference type="InterPro" id="IPR036388">
    <property type="entry name" value="WH-like_DNA-bd_sf"/>
</dbReference>
<evidence type="ECO:0008006" key="6">
    <source>
        <dbReference type="Google" id="ProtNLM"/>
    </source>
</evidence>
<dbReference type="EMBL" id="VIEB01000343">
    <property type="protein sequence ID" value="TQD94419.1"/>
    <property type="molecule type" value="Genomic_DNA"/>
</dbReference>